<reference evidence="2" key="2">
    <citation type="submission" date="2020-09" db="EMBL/GenBank/DDBJ databases">
        <authorList>
            <person name="Sun Q."/>
            <person name="Ohkuma M."/>
        </authorList>
    </citation>
    <scope>NUCLEOTIDE SEQUENCE</scope>
    <source>
        <strain evidence="2">JCM 4646</strain>
    </source>
</reference>
<keyword evidence="3" id="KW-1185">Reference proteome</keyword>
<dbReference type="GeneID" id="95355544"/>
<protein>
    <submittedName>
        <fullName evidence="2">Uncharacterized protein</fullName>
    </submittedName>
</protein>
<feature type="region of interest" description="Disordered" evidence="1">
    <location>
        <begin position="145"/>
        <end position="164"/>
    </location>
</feature>
<sequence>MADEVADDRRGPGAGQRDDVEPVAPDAGRRIGGQVPAGRLDGGPGGRPVLQQAPLRAERGVRGLVGGGGFDVPPAVAPGVGRRAAAWLDLHATPRLVTDHAALLEMNAADLSAVTGVALPEAPPPPGPTAVDAAAMLREAATPPRRAAAAGDGGTFRVPGQRIPPVRGNRLAQWSRIVDHYSHAYR</sequence>
<reference evidence="2" key="1">
    <citation type="journal article" date="2014" name="Int. J. Syst. Evol. Microbiol.">
        <title>Complete genome sequence of Corynebacterium casei LMG S-19264T (=DSM 44701T), isolated from a smear-ripened cheese.</title>
        <authorList>
            <consortium name="US DOE Joint Genome Institute (JGI-PGF)"/>
            <person name="Walter F."/>
            <person name="Albersmeier A."/>
            <person name="Kalinowski J."/>
            <person name="Ruckert C."/>
        </authorList>
    </citation>
    <scope>NUCLEOTIDE SEQUENCE</scope>
    <source>
        <strain evidence="2">JCM 4646</strain>
    </source>
</reference>
<evidence type="ECO:0000313" key="3">
    <source>
        <dbReference type="Proteomes" id="UP000617734"/>
    </source>
</evidence>
<name>A0A919KZT0_9ACTN</name>
<gene>
    <name evidence="2" type="ORF">GCM10018781_51760</name>
</gene>
<evidence type="ECO:0000313" key="2">
    <source>
        <dbReference type="EMBL" id="GHH77726.1"/>
    </source>
</evidence>
<comment type="caution">
    <text evidence="2">The sequence shown here is derived from an EMBL/GenBank/DDBJ whole genome shotgun (WGS) entry which is preliminary data.</text>
</comment>
<dbReference type="Proteomes" id="UP000617734">
    <property type="component" value="Unassembled WGS sequence"/>
</dbReference>
<dbReference type="RefSeq" id="WP_190213309.1">
    <property type="nucleotide sequence ID" value="NZ_BNBO01000034.1"/>
</dbReference>
<dbReference type="AlphaFoldDB" id="A0A919KZT0"/>
<dbReference type="EMBL" id="BNBO01000034">
    <property type="protein sequence ID" value="GHH77726.1"/>
    <property type="molecule type" value="Genomic_DNA"/>
</dbReference>
<feature type="region of interest" description="Disordered" evidence="1">
    <location>
        <begin position="1"/>
        <end position="49"/>
    </location>
</feature>
<feature type="compositionally biased region" description="Basic and acidic residues" evidence="1">
    <location>
        <begin position="7"/>
        <end position="20"/>
    </location>
</feature>
<evidence type="ECO:0000256" key="1">
    <source>
        <dbReference type="SAM" id="MobiDB-lite"/>
    </source>
</evidence>
<proteinExistence type="predicted"/>
<organism evidence="2 3">
    <name type="scientific">Kitasatospora indigofera</name>
    <dbReference type="NCBI Taxonomy" id="67307"/>
    <lineage>
        <taxon>Bacteria</taxon>
        <taxon>Bacillati</taxon>
        <taxon>Actinomycetota</taxon>
        <taxon>Actinomycetes</taxon>
        <taxon>Kitasatosporales</taxon>
        <taxon>Streptomycetaceae</taxon>
        <taxon>Kitasatospora</taxon>
    </lineage>
</organism>
<accession>A0A919KZT0</accession>